<dbReference type="PROSITE" id="PS51257">
    <property type="entry name" value="PROKAR_LIPOPROTEIN"/>
    <property type="match status" value="1"/>
</dbReference>
<dbReference type="Gene3D" id="1.25.40.880">
    <property type="entry name" value="Alkyl sulfatase, dimerisation domain"/>
    <property type="match status" value="1"/>
</dbReference>
<dbReference type="EMBL" id="JBGCUO010000001">
    <property type="protein sequence ID" value="MEY1661332.1"/>
    <property type="molecule type" value="Genomic_DNA"/>
</dbReference>
<dbReference type="InterPro" id="IPR038536">
    <property type="entry name" value="Alkyl/aryl-sulf_dimr_sf"/>
</dbReference>
<keyword evidence="2" id="KW-0378">Hydrolase</keyword>
<evidence type="ECO:0000259" key="6">
    <source>
        <dbReference type="SMART" id="SM00849"/>
    </source>
</evidence>
<accession>A0ABV4AFX6</accession>
<dbReference type="Pfam" id="PF00753">
    <property type="entry name" value="Lactamase_B"/>
    <property type="match status" value="1"/>
</dbReference>
<dbReference type="Proteomes" id="UP001562065">
    <property type="component" value="Unassembled WGS sequence"/>
</dbReference>
<feature type="signal peptide" evidence="5">
    <location>
        <begin position="1"/>
        <end position="20"/>
    </location>
</feature>
<evidence type="ECO:0000256" key="4">
    <source>
        <dbReference type="ARBA" id="ARBA00033751"/>
    </source>
</evidence>
<reference evidence="7 8" key="1">
    <citation type="submission" date="2024-07" db="EMBL/GenBank/DDBJ databases">
        <authorList>
            <person name="Ren Q."/>
        </authorList>
    </citation>
    <scope>NUCLEOTIDE SEQUENCE [LARGE SCALE GENOMIC DNA]</scope>
    <source>
        <strain evidence="7 8">REN37</strain>
    </source>
</reference>
<dbReference type="PANTHER" id="PTHR43223">
    <property type="entry name" value="ALKYL/ARYL-SULFATASE"/>
    <property type="match status" value="1"/>
</dbReference>
<dbReference type="CDD" id="cd07710">
    <property type="entry name" value="arylsulfatase_Sdsa1-like_MBL-fold"/>
    <property type="match status" value="1"/>
</dbReference>
<dbReference type="InterPro" id="IPR029229">
    <property type="entry name" value="Alkyl_sulf_C"/>
</dbReference>
<dbReference type="InterPro" id="IPR044097">
    <property type="entry name" value="Bds1/SdsA1_MBL-fold"/>
</dbReference>
<evidence type="ECO:0000256" key="1">
    <source>
        <dbReference type="ARBA" id="ARBA00022723"/>
    </source>
</evidence>
<dbReference type="SMART" id="SM00849">
    <property type="entry name" value="Lactamase_B"/>
    <property type="match status" value="1"/>
</dbReference>
<dbReference type="PANTHER" id="PTHR43223:SF1">
    <property type="entry name" value="ALKYL_ARYL-SULFATASE BDS1"/>
    <property type="match status" value="1"/>
</dbReference>
<name>A0ABV4AFX6_9GAMM</name>
<sequence length="571" mass="63002">MTARLITSLVLLAGALSACSDGAPAPSANAAAQAELAAHSAEFRRELIHVTEGVHVAVGFGLANSILLEGGDGIVVVDTLETREQAAEALAAFRTVTDKPLAAIVYTHNHVDHIFGAGAFDPDGQVPVYAHRSTARYIHDIVNVIRPVMAVRSARMFGSHLEGSALENAGIGPFLGINAERHVDLRLPTETVDRQRVVQVAGLTLELHHAPGETDDQLFVWLPQQRTLLPGDNFYRAFPNLYTLRGTHPRDVDQWVASIDHMLEFPIEHLVPSHGRPLHGAEAIRSALTDYRDAMQYVHDQTVYWMNRGLTPERIVEQVQLPPQLAASPYLQPFYGQVDWSVRAIFDGYLGWFSGDATDLAPLPPAERSALLAQLAERDTPLKQALGDAIAAQQWSWALQLARALNDLNQQDQQVRNWHAHALTRLGEQSQNANARHYYLTQAEEVLNGLQPGVRTPVEAATVHSIPLAQLFTSMRVSLNAERAGQRQLTVAFEFTDSGEAWHLTLRNGVLVVKEGRTERADIRLALPAWLWKEVSAQLRNPGVAFLRSDVRLQGSLAELVGFLRLFDPMQ</sequence>
<organism evidence="7 8">
    <name type="scientific">Isoalcanivorax beigongshangi</name>
    <dbReference type="NCBI Taxonomy" id="3238810"/>
    <lineage>
        <taxon>Bacteria</taxon>
        <taxon>Pseudomonadati</taxon>
        <taxon>Pseudomonadota</taxon>
        <taxon>Gammaproteobacteria</taxon>
        <taxon>Oceanospirillales</taxon>
        <taxon>Alcanivoracaceae</taxon>
        <taxon>Isoalcanivorax</taxon>
    </lineage>
</organism>
<dbReference type="Pfam" id="PF14864">
    <property type="entry name" value="Alkyl_sulf_C"/>
    <property type="match status" value="1"/>
</dbReference>
<dbReference type="InterPro" id="IPR029228">
    <property type="entry name" value="Alkyl_sulf_dimr"/>
</dbReference>
<comment type="caution">
    <text evidence="7">The sequence shown here is derived from an EMBL/GenBank/DDBJ whole genome shotgun (WGS) entry which is preliminary data.</text>
</comment>
<dbReference type="SUPFAM" id="SSF56281">
    <property type="entry name" value="Metallo-hydrolase/oxidoreductase"/>
    <property type="match status" value="1"/>
</dbReference>
<dbReference type="InterPro" id="IPR036527">
    <property type="entry name" value="SCP2_sterol-bd_dom_sf"/>
</dbReference>
<feature type="chain" id="PRO_5045296320" evidence="5">
    <location>
        <begin position="21"/>
        <end position="571"/>
    </location>
</feature>
<dbReference type="RefSeq" id="WP_369454590.1">
    <property type="nucleotide sequence ID" value="NZ_JBGCUO010000001.1"/>
</dbReference>
<evidence type="ECO:0000256" key="5">
    <source>
        <dbReference type="SAM" id="SignalP"/>
    </source>
</evidence>
<dbReference type="InterPro" id="IPR036866">
    <property type="entry name" value="RibonucZ/Hydroxyglut_hydro"/>
</dbReference>
<keyword evidence="1" id="KW-0479">Metal-binding</keyword>
<comment type="similarity">
    <text evidence="4">Belongs to the metallo-beta-lactamase superfamily. Type III sulfatase family.</text>
</comment>
<dbReference type="Gene3D" id="3.60.15.30">
    <property type="entry name" value="Metallo-beta-lactamase domain"/>
    <property type="match status" value="1"/>
</dbReference>
<evidence type="ECO:0000256" key="3">
    <source>
        <dbReference type="ARBA" id="ARBA00022833"/>
    </source>
</evidence>
<dbReference type="InterPro" id="IPR052195">
    <property type="entry name" value="Bact_Alkyl/Aryl-Sulfatase"/>
</dbReference>
<feature type="domain" description="Metallo-beta-lactamase" evidence="6">
    <location>
        <begin position="62"/>
        <end position="274"/>
    </location>
</feature>
<dbReference type="InterPro" id="IPR001279">
    <property type="entry name" value="Metallo-B-lactamas"/>
</dbReference>
<evidence type="ECO:0000313" key="8">
    <source>
        <dbReference type="Proteomes" id="UP001562065"/>
    </source>
</evidence>
<protein>
    <submittedName>
        <fullName evidence="7">Alkyl sulfatase dimerization domain-containing protein</fullName>
    </submittedName>
</protein>
<evidence type="ECO:0000313" key="7">
    <source>
        <dbReference type="EMBL" id="MEY1661332.1"/>
    </source>
</evidence>
<gene>
    <name evidence="7" type="ORF">AB5I84_04130</name>
</gene>
<keyword evidence="5" id="KW-0732">Signal</keyword>
<keyword evidence="8" id="KW-1185">Reference proteome</keyword>
<evidence type="ECO:0000256" key="2">
    <source>
        <dbReference type="ARBA" id="ARBA00022801"/>
    </source>
</evidence>
<dbReference type="Gene3D" id="3.30.1050.10">
    <property type="entry name" value="SCP2 sterol-binding domain"/>
    <property type="match status" value="1"/>
</dbReference>
<dbReference type="Pfam" id="PF14863">
    <property type="entry name" value="Alkyl_sulf_dimr"/>
    <property type="match status" value="1"/>
</dbReference>
<dbReference type="SUPFAM" id="SSF55718">
    <property type="entry name" value="SCP-like"/>
    <property type="match status" value="1"/>
</dbReference>
<proteinExistence type="inferred from homology"/>
<keyword evidence="3" id="KW-0862">Zinc</keyword>